<feature type="domain" description="Nudix hydrolase" evidence="4">
    <location>
        <begin position="9"/>
        <end position="149"/>
    </location>
</feature>
<dbReference type="InterPro" id="IPR000086">
    <property type="entry name" value="NUDIX_hydrolase_dom"/>
</dbReference>
<evidence type="ECO:0000256" key="3">
    <source>
        <dbReference type="RuleBase" id="RU003476"/>
    </source>
</evidence>
<dbReference type="PROSITE" id="PS00893">
    <property type="entry name" value="NUDIX_BOX"/>
    <property type="match status" value="1"/>
</dbReference>
<sequence>MGYIESLREMIGNTPIILVRPSILILNPKGEILLVKHVDETWGVPGGLMEPGESVEECAIREAEEEIGLRIKNLKLYGVFSGQELHTKLRNGHEYYNVVIGYICTEFEGELRPDGIEVLEAAFFNPDHLPERTNPYIKMKIKETAGRIGRLLAEQQ</sequence>
<dbReference type="Gene3D" id="3.90.79.10">
    <property type="entry name" value="Nucleoside Triphosphate Pyrophosphohydrolase"/>
    <property type="match status" value="1"/>
</dbReference>
<evidence type="ECO:0000313" key="6">
    <source>
        <dbReference type="Proteomes" id="UP000812277"/>
    </source>
</evidence>
<dbReference type="PROSITE" id="PS51462">
    <property type="entry name" value="NUDIX"/>
    <property type="match status" value="1"/>
</dbReference>
<dbReference type="EMBL" id="JAHZIJ010000004">
    <property type="protein sequence ID" value="MBW7474780.1"/>
    <property type="molecule type" value="Genomic_DNA"/>
</dbReference>
<keyword evidence="6" id="KW-1185">Reference proteome</keyword>
<dbReference type="InterPro" id="IPR020084">
    <property type="entry name" value="NUDIX_hydrolase_CS"/>
</dbReference>
<comment type="caution">
    <text evidence="5">The sequence shown here is derived from an EMBL/GenBank/DDBJ whole genome shotgun (WGS) entry which is preliminary data.</text>
</comment>
<dbReference type="RefSeq" id="WP_219872019.1">
    <property type="nucleotide sequence ID" value="NZ_JAHZIJ010000004.1"/>
</dbReference>
<protein>
    <submittedName>
        <fullName evidence="5">NUDIX domain-containing protein</fullName>
    </submittedName>
</protein>
<evidence type="ECO:0000256" key="2">
    <source>
        <dbReference type="ARBA" id="ARBA00022801"/>
    </source>
</evidence>
<name>A0ABS7D4G9_9BACL</name>
<dbReference type="Proteomes" id="UP000812277">
    <property type="component" value="Unassembled WGS sequence"/>
</dbReference>
<comment type="cofactor">
    <cofactor evidence="1">
        <name>Mg(2+)</name>
        <dbReference type="ChEBI" id="CHEBI:18420"/>
    </cofactor>
</comment>
<dbReference type="InterPro" id="IPR015797">
    <property type="entry name" value="NUDIX_hydrolase-like_dom_sf"/>
</dbReference>
<evidence type="ECO:0000256" key="1">
    <source>
        <dbReference type="ARBA" id="ARBA00001946"/>
    </source>
</evidence>
<dbReference type="PRINTS" id="PR00502">
    <property type="entry name" value="NUDIXFAMILY"/>
</dbReference>
<dbReference type="Pfam" id="PF00293">
    <property type="entry name" value="NUDIX"/>
    <property type="match status" value="1"/>
</dbReference>
<comment type="similarity">
    <text evidence="3">Belongs to the Nudix hydrolase family.</text>
</comment>
<reference evidence="5 6" key="1">
    <citation type="submission" date="2021-07" db="EMBL/GenBank/DDBJ databases">
        <title>Paenibacillus radiodurans sp. nov., isolated from the southeastern edge of Tengger Desert.</title>
        <authorList>
            <person name="Zhang G."/>
        </authorList>
    </citation>
    <scope>NUCLEOTIDE SEQUENCE [LARGE SCALE GENOMIC DNA]</scope>
    <source>
        <strain evidence="5 6">DT7-4</strain>
    </source>
</reference>
<keyword evidence="2 3" id="KW-0378">Hydrolase</keyword>
<dbReference type="PANTHER" id="PTHR43046">
    <property type="entry name" value="GDP-MANNOSE MANNOSYL HYDROLASE"/>
    <property type="match status" value="1"/>
</dbReference>
<proteinExistence type="inferred from homology"/>
<accession>A0ABS7D4G9</accession>
<dbReference type="InterPro" id="IPR020476">
    <property type="entry name" value="Nudix_hydrolase"/>
</dbReference>
<gene>
    <name evidence="5" type="ORF">K0T92_08480</name>
</gene>
<organism evidence="5 6">
    <name type="scientific">Paenibacillus oenotherae</name>
    <dbReference type="NCBI Taxonomy" id="1435645"/>
    <lineage>
        <taxon>Bacteria</taxon>
        <taxon>Bacillati</taxon>
        <taxon>Bacillota</taxon>
        <taxon>Bacilli</taxon>
        <taxon>Bacillales</taxon>
        <taxon>Paenibacillaceae</taxon>
        <taxon>Paenibacillus</taxon>
    </lineage>
</organism>
<evidence type="ECO:0000313" key="5">
    <source>
        <dbReference type="EMBL" id="MBW7474780.1"/>
    </source>
</evidence>
<dbReference type="CDD" id="cd04677">
    <property type="entry name" value="NUDIX_Hydrolase"/>
    <property type="match status" value="1"/>
</dbReference>
<evidence type="ECO:0000259" key="4">
    <source>
        <dbReference type="PROSITE" id="PS51462"/>
    </source>
</evidence>
<dbReference type="PANTHER" id="PTHR43046:SF2">
    <property type="entry name" value="8-OXO-DGTP DIPHOSPHATASE-RELATED"/>
    <property type="match status" value="1"/>
</dbReference>
<dbReference type="SUPFAM" id="SSF55811">
    <property type="entry name" value="Nudix"/>
    <property type="match status" value="1"/>
</dbReference>